<dbReference type="PANTHER" id="PTHR12526">
    <property type="entry name" value="GLYCOSYLTRANSFERASE"/>
    <property type="match status" value="1"/>
</dbReference>
<proteinExistence type="predicted"/>
<dbReference type="InterPro" id="IPR001296">
    <property type="entry name" value="Glyco_trans_1"/>
</dbReference>
<reference evidence="5 6" key="1">
    <citation type="submission" date="2018-12" db="EMBL/GenBank/DDBJ databases">
        <title>Complete genome sequencing of Tabrizicola sp. K13M18.</title>
        <authorList>
            <person name="Bae J.-W."/>
        </authorList>
    </citation>
    <scope>NUCLEOTIDE SEQUENCE [LARGE SCALE GENOMIC DNA]</scope>
    <source>
        <strain evidence="5 6">K13M18</strain>
    </source>
</reference>
<name>A0A3S8UBP8_9RHOB</name>
<dbReference type="Proteomes" id="UP000282002">
    <property type="component" value="Chromosome"/>
</dbReference>
<dbReference type="Pfam" id="PF00534">
    <property type="entry name" value="Glycos_transf_1"/>
    <property type="match status" value="1"/>
</dbReference>
<dbReference type="SUPFAM" id="SSF53756">
    <property type="entry name" value="UDP-Glycosyltransferase/glycogen phosphorylase"/>
    <property type="match status" value="1"/>
</dbReference>
<protein>
    <submittedName>
        <fullName evidence="5">Glycosyltransferase</fullName>
    </submittedName>
</protein>
<keyword evidence="6" id="KW-1185">Reference proteome</keyword>
<evidence type="ECO:0000259" key="3">
    <source>
        <dbReference type="Pfam" id="PF00534"/>
    </source>
</evidence>
<evidence type="ECO:0000313" key="6">
    <source>
        <dbReference type="Proteomes" id="UP000282002"/>
    </source>
</evidence>
<dbReference type="InterPro" id="IPR028098">
    <property type="entry name" value="Glyco_trans_4-like_N"/>
</dbReference>
<evidence type="ECO:0000259" key="4">
    <source>
        <dbReference type="Pfam" id="PF13439"/>
    </source>
</evidence>
<keyword evidence="1" id="KW-0328">Glycosyltransferase</keyword>
<accession>A0A3S8UBP8</accession>
<sequence length="357" mass="38802">MDIVFAGGNGYPPQAAGGVQSSTHHLARKLADTGHRPQVLAPLYGEGWFGLQARARLKLSGKGFVTDMTQGYPVHRAWFPDQVANTVVRQVQPDVAVIQCHGTVPIGRAFAAAGVPLVVYLRNVEFAELGGDIRSLHGARFIANSAFTAHRYAETFGIEATIIRPSIDRTLYETSPDGDLVTFINPVPAKGLDRAMEIAAHCPEIPFLFVESWQLSPDQRRDLAKRISGYSNIRFEPRTNDMKGLLRRTRVLLAPSRWEEAWGRVASEAHCSGIPVVGSTRGGLGEAIGPGGIALDYDAPLADWVGAVSRLWADPDHHAALSSAALKYSLRPEMDSARQFDTFLSVVEDAARLRTAA</sequence>
<evidence type="ECO:0000256" key="2">
    <source>
        <dbReference type="ARBA" id="ARBA00022679"/>
    </source>
</evidence>
<dbReference type="AlphaFoldDB" id="A0A3S8UBP8"/>
<dbReference type="PANTHER" id="PTHR12526:SF510">
    <property type="entry name" value="D-INOSITOL 3-PHOSPHATE GLYCOSYLTRANSFERASE"/>
    <property type="match status" value="1"/>
</dbReference>
<dbReference type="Gene3D" id="3.40.50.2000">
    <property type="entry name" value="Glycogen Phosphorylase B"/>
    <property type="match status" value="2"/>
</dbReference>
<dbReference type="KEGG" id="taw:EI545_04320"/>
<feature type="domain" description="Glycosyltransferase subfamily 4-like N-terminal" evidence="4">
    <location>
        <begin position="17"/>
        <end position="168"/>
    </location>
</feature>
<evidence type="ECO:0000313" key="5">
    <source>
        <dbReference type="EMBL" id="AZL61026.1"/>
    </source>
</evidence>
<dbReference type="Pfam" id="PF13439">
    <property type="entry name" value="Glyco_transf_4"/>
    <property type="match status" value="1"/>
</dbReference>
<feature type="domain" description="Glycosyl transferase family 1" evidence="3">
    <location>
        <begin position="189"/>
        <end position="325"/>
    </location>
</feature>
<keyword evidence="2 5" id="KW-0808">Transferase</keyword>
<dbReference type="OrthoDB" id="9790710at2"/>
<evidence type="ECO:0000256" key="1">
    <source>
        <dbReference type="ARBA" id="ARBA00022676"/>
    </source>
</evidence>
<gene>
    <name evidence="5" type="ORF">EI545_04320</name>
</gene>
<organism evidence="5 6">
    <name type="scientific">Tabrizicola piscis</name>
    <dbReference type="NCBI Taxonomy" id="2494374"/>
    <lineage>
        <taxon>Bacteria</taxon>
        <taxon>Pseudomonadati</taxon>
        <taxon>Pseudomonadota</taxon>
        <taxon>Alphaproteobacteria</taxon>
        <taxon>Rhodobacterales</taxon>
        <taxon>Paracoccaceae</taxon>
        <taxon>Tabrizicola</taxon>
    </lineage>
</organism>
<dbReference type="GO" id="GO:0016757">
    <property type="term" value="F:glycosyltransferase activity"/>
    <property type="evidence" value="ECO:0007669"/>
    <property type="project" value="UniProtKB-KW"/>
</dbReference>
<dbReference type="EMBL" id="CP034328">
    <property type="protein sequence ID" value="AZL61026.1"/>
    <property type="molecule type" value="Genomic_DNA"/>
</dbReference>